<keyword evidence="2" id="KW-0472">Membrane</keyword>
<evidence type="ECO:0000256" key="1">
    <source>
        <dbReference type="SAM" id="MobiDB-lite"/>
    </source>
</evidence>
<comment type="caution">
    <text evidence="4">The sequence shown here is derived from an EMBL/GenBank/DDBJ whole genome shotgun (WGS) entry which is preliminary data.</text>
</comment>
<evidence type="ECO:0000313" key="5">
    <source>
        <dbReference type="Proteomes" id="UP000241890"/>
    </source>
</evidence>
<dbReference type="PROSITE" id="PS00108">
    <property type="entry name" value="PROTEIN_KINASE_ST"/>
    <property type="match status" value="1"/>
</dbReference>
<dbReference type="Pfam" id="PF00069">
    <property type="entry name" value="Pkinase"/>
    <property type="match status" value="1"/>
</dbReference>
<feature type="compositionally biased region" description="Low complexity" evidence="1">
    <location>
        <begin position="467"/>
        <end position="480"/>
    </location>
</feature>
<dbReference type="InParanoid" id="A0A2R5GER1"/>
<keyword evidence="4" id="KW-0418">Kinase</keyword>
<feature type="region of interest" description="Disordered" evidence="1">
    <location>
        <begin position="410"/>
        <end position="480"/>
    </location>
</feature>
<feature type="compositionally biased region" description="Gly residues" evidence="1">
    <location>
        <begin position="19"/>
        <end position="28"/>
    </location>
</feature>
<dbReference type="SMART" id="SM00220">
    <property type="entry name" value="S_TKc"/>
    <property type="match status" value="1"/>
</dbReference>
<organism evidence="4 5">
    <name type="scientific">Hondaea fermentalgiana</name>
    <dbReference type="NCBI Taxonomy" id="2315210"/>
    <lineage>
        <taxon>Eukaryota</taxon>
        <taxon>Sar</taxon>
        <taxon>Stramenopiles</taxon>
        <taxon>Bigyra</taxon>
        <taxon>Labyrinthulomycetes</taxon>
        <taxon>Thraustochytrida</taxon>
        <taxon>Thraustochytriidae</taxon>
        <taxon>Hondaea</taxon>
    </lineage>
</organism>
<feature type="compositionally biased region" description="Basic and acidic residues" evidence="1">
    <location>
        <begin position="428"/>
        <end position="443"/>
    </location>
</feature>
<feature type="domain" description="Protein kinase" evidence="3">
    <location>
        <begin position="124"/>
        <end position="383"/>
    </location>
</feature>
<dbReference type="SUPFAM" id="SSF56112">
    <property type="entry name" value="Protein kinase-like (PK-like)"/>
    <property type="match status" value="1"/>
</dbReference>
<feature type="transmembrane region" description="Helical" evidence="2">
    <location>
        <begin position="312"/>
        <end position="329"/>
    </location>
</feature>
<keyword evidence="2" id="KW-1133">Transmembrane helix</keyword>
<feature type="compositionally biased region" description="Acidic residues" evidence="1">
    <location>
        <begin position="452"/>
        <end position="466"/>
    </location>
</feature>
<dbReference type="InterPro" id="IPR011009">
    <property type="entry name" value="Kinase-like_dom_sf"/>
</dbReference>
<accession>A0A2R5GER1</accession>
<keyword evidence="4" id="KW-0808">Transferase</keyword>
<dbReference type="InterPro" id="IPR008271">
    <property type="entry name" value="Ser/Thr_kinase_AS"/>
</dbReference>
<keyword evidence="2" id="KW-0812">Transmembrane</keyword>
<dbReference type="Gene3D" id="3.30.200.20">
    <property type="entry name" value="Phosphorylase Kinase, domain 1"/>
    <property type="match status" value="1"/>
</dbReference>
<dbReference type="PROSITE" id="PS50011">
    <property type="entry name" value="PROTEIN_KINASE_DOM"/>
    <property type="match status" value="1"/>
</dbReference>
<dbReference type="Gene3D" id="1.10.510.10">
    <property type="entry name" value="Transferase(Phosphotransferase) domain 1"/>
    <property type="match status" value="1"/>
</dbReference>
<feature type="compositionally biased region" description="Polar residues" evidence="1">
    <location>
        <begin position="410"/>
        <end position="427"/>
    </location>
</feature>
<protein>
    <submittedName>
        <fullName evidence="4">Protein kinase, putative</fullName>
    </submittedName>
</protein>
<name>A0A2R5GER1_9STRA</name>
<dbReference type="AlphaFoldDB" id="A0A2R5GER1"/>
<gene>
    <name evidence="4" type="ORF">FCC1311_044612</name>
</gene>
<evidence type="ECO:0000259" key="3">
    <source>
        <dbReference type="PROSITE" id="PS50011"/>
    </source>
</evidence>
<dbReference type="EMBL" id="BEYU01000040">
    <property type="protein sequence ID" value="GBG28238.1"/>
    <property type="molecule type" value="Genomic_DNA"/>
</dbReference>
<dbReference type="GO" id="GO:0004672">
    <property type="term" value="F:protein kinase activity"/>
    <property type="evidence" value="ECO:0007669"/>
    <property type="project" value="InterPro"/>
</dbReference>
<feature type="region of interest" description="Disordered" evidence="1">
    <location>
        <begin position="15"/>
        <end position="68"/>
    </location>
</feature>
<reference evidence="4 5" key="1">
    <citation type="submission" date="2017-12" db="EMBL/GenBank/DDBJ databases">
        <title>Sequencing, de novo assembly and annotation of complete genome of a new Thraustochytrid species, strain FCC1311.</title>
        <authorList>
            <person name="Sedici K."/>
            <person name="Godart F."/>
            <person name="Aiese Cigliano R."/>
            <person name="Sanseverino W."/>
            <person name="Barakat M."/>
            <person name="Ortet P."/>
            <person name="Marechal E."/>
            <person name="Cagnac O."/>
            <person name="Amato A."/>
        </authorList>
    </citation>
    <scope>NUCLEOTIDE SEQUENCE [LARGE SCALE GENOMIC DNA]</scope>
</reference>
<dbReference type="GO" id="GO:0005524">
    <property type="term" value="F:ATP binding"/>
    <property type="evidence" value="ECO:0007669"/>
    <property type="project" value="InterPro"/>
</dbReference>
<dbReference type="OrthoDB" id="40902at2759"/>
<evidence type="ECO:0000313" key="4">
    <source>
        <dbReference type="EMBL" id="GBG28238.1"/>
    </source>
</evidence>
<dbReference type="InterPro" id="IPR000719">
    <property type="entry name" value="Prot_kinase_dom"/>
</dbReference>
<dbReference type="PANTHER" id="PTHR24347">
    <property type="entry name" value="SERINE/THREONINE-PROTEIN KINASE"/>
    <property type="match status" value="1"/>
</dbReference>
<keyword evidence="5" id="KW-1185">Reference proteome</keyword>
<dbReference type="Proteomes" id="UP000241890">
    <property type="component" value="Unassembled WGS sequence"/>
</dbReference>
<proteinExistence type="predicted"/>
<sequence length="480" mass="53445">MTDFDAELGRAFALEHDGGGAGAGGGAGEELRGGLPERVQDDDDRNRFRRARGSSRYSDEEESPTSESCPCCLQWLSWLGCGGTRHFDDGDGYEGAKNTYRRLYDDDDDDDDGKLSIVKFGDAFELGDEIAKGSTAKCFACVEKATGKEFAVKIINKRKVLVLYSDLLPQFRREVDILRRLEHPNIIKLQTVFESRVHLHVVTELARGGELFDYLCISAVAYLHEHNVIHRDLKLENILLQDKVEHYRDIQLKIIDFGLSKTLTGRAASRGPGDESPMSYTSPLSTRTFFGTMGYIAPEMMHRKAYTRAIDVWALGVVTFVLLCGVFPFDEKRNKRRTDYRLRYPSWVKDLSGSAKDLLEQALRHPWVAGETASPASVIHSPRHLRGLKTPPDLSAALQEANTALAGQQSLTGRHYNSSMGTFAQSDGEQRRENREHGVEAHHRATFHPDANDDDDEDDDDDDDDGASSSSSSLGSPSLL</sequence>
<evidence type="ECO:0000256" key="2">
    <source>
        <dbReference type="SAM" id="Phobius"/>
    </source>
</evidence>